<feature type="region of interest" description="Disordered" evidence="1">
    <location>
        <begin position="1"/>
        <end position="21"/>
    </location>
</feature>
<comment type="caution">
    <text evidence="3">The sequence shown here is derived from an EMBL/GenBank/DDBJ whole genome shotgun (WGS) entry which is preliminary data.</text>
</comment>
<evidence type="ECO:0000313" key="2">
    <source>
        <dbReference type="EMBL" id="PJZ70234.1"/>
    </source>
</evidence>
<evidence type="ECO:0000313" key="3">
    <source>
        <dbReference type="EMBL" id="PJZ72881.1"/>
    </source>
</evidence>
<keyword evidence="4" id="KW-1185">Reference proteome</keyword>
<evidence type="ECO:0000256" key="1">
    <source>
        <dbReference type="SAM" id="MobiDB-lite"/>
    </source>
</evidence>
<evidence type="ECO:0000313" key="5">
    <source>
        <dbReference type="Proteomes" id="UP000231990"/>
    </source>
</evidence>
<name>A0A2M9ZLL8_9LEPT</name>
<accession>A0A2M9ZLL8</accession>
<dbReference type="Proteomes" id="UP000231990">
    <property type="component" value="Unassembled WGS sequence"/>
</dbReference>
<dbReference type="EMBL" id="NPDY01000004">
    <property type="protein sequence ID" value="PJZ70234.1"/>
    <property type="molecule type" value="Genomic_DNA"/>
</dbReference>
<protein>
    <submittedName>
        <fullName evidence="3">Uncharacterized protein</fullName>
    </submittedName>
</protein>
<evidence type="ECO:0000313" key="4">
    <source>
        <dbReference type="Proteomes" id="UP000231962"/>
    </source>
</evidence>
<reference evidence="4 5" key="1">
    <citation type="submission" date="2017-07" db="EMBL/GenBank/DDBJ databases">
        <title>Leptospira spp. isolated from tropical soils.</title>
        <authorList>
            <person name="Thibeaux R."/>
            <person name="Iraola G."/>
            <person name="Ferres I."/>
            <person name="Bierque E."/>
            <person name="Girault D."/>
            <person name="Soupe-Gilbert M.-E."/>
            <person name="Picardeau M."/>
            <person name="Goarant C."/>
        </authorList>
    </citation>
    <scope>NUCLEOTIDE SEQUENCE [LARGE SCALE GENOMIC DNA]</scope>
    <source>
        <strain evidence="3 5">FH1-B-B1</strain>
        <strain evidence="2 4">FH1-B-C1</strain>
    </source>
</reference>
<feature type="region of interest" description="Disordered" evidence="1">
    <location>
        <begin position="87"/>
        <end position="106"/>
    </location>
</feature>
<dbReference type="EMBL" id="NPDZ01000007">
    <property type="protein sequence ID" value="PJZ72881.1"/>
    <property type="molecule type" value="Genomic_DNA"/>
</dbReference>
<proteinExistence type="predicted"/>
<sequence length="106" mass="11783">MKGPALRGWGDGGGKAGPLERPSEVAHAIDPIFWQAEYERRGCRSSYRDEHYILLAQFSDIFLAQISLVESFVQCDKMSGISLKKPLSKLRTPGSQSSIKETGIER</sequence>
<dbReference type="AlphaFoldDB" id="A0A2M9ZLL8"/>
<organism evidence="3 5">
    <name type="scientific">Leptospira perolatii</name>
    <dbReference type="NCBI Taxonomy" id="2023191"/>
    <lineage>
        <taxon>Bacteria</taxon>
        <taxon>Pseudomonadati</taxon>
        <taxon>Spirochaetota</taxon>
        <taxon>Spirochaetia</taxon>
        <taxon>Leptospirales</taxon>
        <taxon>Leptospiraceae</taxon>
        <taxon>Leptospira</taxon>
    </lineage>
</organism>
<gene>
    <name evidence="2" type="ORF">CH360_06415</name>
    <name evidence="3" type="ORF">CH373_12555</name>
</gene>
<dbReference type="Proteomes" id="UP000231962">
    <property type="component" value="Unassembled WGS sequence"/>
</dbReference>